<dbReference type="Pfam" id="PF03323">
    <property type="entry name" value="GerA"/>
    <property type="match status" value="1"/>
</dbReference>
<keyword evidence="3" id="KW-1133">Transmembrane helix</keyword>
<feature type="transmembrane region" description="Helical" evidence="3">
    <location>
        <begin position="382"/>
        <end position="401"/>
    </location>
</feature>
<feature type="transmembrane region" description="Helical" evidence="3">
    <location>
        <begin position="288"/>
        <end position="308"/>
    </location>
</feature>
<feature type="transmembrane region" description="Helical" evidence="3">
    <location>
        <begin position="413"/>
        <end position="434"/>
    </location>
</feature>
<dbReference type="InterPro" id="IPR050768">
    <property type="entry name" value="UPF0353/GerABKA_families"/>
</dbReference>
<proteinExistence type="inferred from homology"/>
<dbReference type="EMBL" id="JAAZWO010000041">
    <property type="protein sequence ID" value="MBC2399956.1"/>
    <property type="molecule type" value="Genomic_DNA"/>
</dbReference>
<accession>A0A923J265</accession>
<dbReference type="PANTHER" id="PTHR22550:SF16">
    <property type="entry name" value="SPORE GERMINATION PROTEIN"/>
    <property type="match status" value="1"/>
</dbReference>
<evidence type="ECO:0000256" key="3">
    <source>
        <dbReference type="SAM" id="Phobius"/>
    </source>
</evidence>
<gene>
    <name evidence="4" type="ORF">HGG79_19650</name>
</gene>
<keyword evidence="3" id="KW-0812">Transmembrane</keyword>
<reference evidence="4 5" key="1">
    <citation type="submission" date="2020-04" db="EMBL/GenBank/DDBJ databases">
        <title>Genomic insights into acetone-butanol-ethanol (ABE) fermentation by sequencing solventogenic clostridia strains.</title>
        <authorList>
            <person name="Brown S."/>
        </authorList>
    </citation>
    <scope>NUCLEOTIDE SEQUENCE [LARGE SCALE GENOMIC DNA]</scope>
    <source>
        <strain evidence="4 5">DJ011</strain>
    </source>
</reference>
<evidence type="ECO:0000256" key="2">
    <source>
        <dbReference type="ARBA" id="ARBA00023136"/>
    </source>
</evidence>
<dbReference type="AlphaFoldDB" id="A0A923J265"/>
<dbReference type="GO" id="GO:0016020">
    <property type="term" value="C:membrane"/>
    <property type="evidence" value="ECO:0007669"/>
    <property type="project" value="InterPro"/>
</dbReference>
<evidence type="ECO:0000313" key="4">
    <source>
        <dbReference type="EMBL" id="MBC2399956.1"/>
    </source>
</evidence>
<keyword evidence="2 3" id="KW-0472">Membrane</keyword>
<dbReference type="InterPro" id="IPR004995">
    <property type="entry name" value="Spore_Ger"/>
</dbReference>
<dbReference type="PANTHER" id="PTHR22550">
    <property type="entry name" value="SPORE GERMINATION PROTEIN"/>
    <property type="match status" value="1"/>
</dbReference>
<sequence>MENNILDNKINKIYELLGNNSQIVSKKIYIGTGQSLDSAIIYVNGLADKDRIDRDILKPLMIYLQEDISNKESLEDYICKKYIYMSNTFVTSKIDEVVEYLKRGKTVVIINNNTSNYIIVDTTGGVHRHVEDSENEAAIKGPRESFVENLEINISIIRRRIKDKNLKIESAVVGRRSQTDVAIIYIDDIVDKSLLNYTKERINMVDVDFISSSEMLLQYIEEHTYSIFPQIYSTERPDTVEATVLGGRVAIIVDGSPQVITIPTVFIEFFQTVGDYYERFIVSSFTRFLRVASIFTIITLPSLYLSFIKFNVELIPLKFIVPIINSRIGIALSPFFEIFLMEIAIEVLREGGLRLPTKVAQTLSVVGGIILGQMAVEAKLVSPDTLLVVGISVISTFLIPHYEMALTIRILKFPLLIITNYLGILGIILFWFVIMVHLLDLDSFGIPYISVSKSDLKDEFIRAPLWKMNKRPANVGSNNSIRQTDFREKFRRNKLGKKK</sequence>
<dbReference type="PIRSF" id="PIRSF005690">
    <property type="entry name" value="GerBA"/>
    <property type="match status" value="1"/>
</dbReference>
<dbReference type="GO" id="GO:0009847">
    <property type="term" value="P:spore germination"/>
    <property type="evidence" value="ECO:0007669"/>
    <property type="project" value="InterPro"/>
</dbReference>
<comment type="similarity">
    <text evidence="1">Belongs to the GerABKA family.</text>
</comment>
<evidence type="ECO:0000313" key="5">
    <source>
        <dbReference type="Proteomes" id="UP000563151"/>
    </source>
</evidence>
<organism evidence="4 5">
    <name type="scientific">Clostridium tetanomorphum</name>
    <dbReference type="NCBI Taxonomy" id="1553"/>
    <lineage>
        <taxon>Bacteria</taxon>
        <taxon>Bacillati</taxon>
        <taxon>Bacillota</taxon>
        <taxon>Clostridia</taxon>
        <taxon>Eubacteriales</taxon>
        <taxon>Clostridiaceae</taxon>
        <taxon>Clostridium</taxon>
    </lineage>
</organism>
<name>A0A923J265_CLOTT</name>
<dbReference type="Proteomes" id="UP000563151">
    <property type="component" value="Unassembled WGS sequence"/>
</dbReference>
<dbReference type="RefSeq" id="WP_173679860.1">
    <property type="nucleotide sequence ID" value="NZ_JAAZWO010000041.1"/>
</dbReference>
<comment type="caution">
    <text evidence="4">The sequence shown here is derived from an EMBL/GenBank/DDBJ whole genome shotgun (WGS) entry which is preliminary data.</text>
</comment>
<evidence type="ECO:0000256" key="1">
    <source>
        <dbReference type="ARBA" id="ARBA00005278"/>
    </source>
</evidence>
<feature type="transmembrane region" description="Helical" evidence="3">
    <location>
        <begin position="328"/>
        <end position="347"/>
    </location>
</feature>
<keyword evidence="5" id="KW-1185">Reference proteome</keyword>
<protein>
    <submittedName>
        <fullName evidence="4">Spore germination protein</fullName>
    </submittedName>
</protein>